<evidence type="ECO:0000256" key="1">
    <source>
        <dbReference type="SAM" id="MobiDB-lite"/>
    </source>
</evidence>
<organism evidence="2 3">
    <name type="scientific">Arachis hypogaea</name>
    <name type="common">Peanut</name>
    <dbReference type="NCBI Taxonomy" id="3818"/>
    <lineage>
        <taxon>Eukaryota</taxon>
        <taxon>Viridiplantae</taxon>
        <taxon>Streptophyta</taxon>
        <taxon>Embryophyta</taxon>
        <taxon>Tracheophyta</taxon>
        <taxon>Spermatophyta</taxon>
        <taxon>Magnoliopsida</taxon>
        <taxon>eudicotyledons</taxon>
        <taxon>Gunneridae</taxon>
        <taxon>Pentapetalae</taxon>
        <taxon>rosids</taxon>
        <taxon>fabids</taxon>
        <taxon>Fabales</taxon>
        <taxon>Fabaceae</taxon>
        <taxon>Papilionoideae</taxon>
        <taxon>50 kb inversion clade</taxon>
        <taxon>dalbergioids sensu lato</taxon>
        <taxon>Dalbergieae</taxon>
        <taxon>Pterocarpus clade</taxon>
        <taxon>Arachis</taxon>
    </lineage>
</organism>
<accession>A0A6B9VA41</accession>
<feature type="region of interest" description="Disordered" evidence="1">
    <location>
        <begin position="26"/>
        <end position="45"/>
    </location>
</feature>
<reference evidence="2 3" key="1">
    <citation type="submission" date="2020-01" db="EMBL/GenBank/DDBJ databases">
        <title>Genome sequence of Arachis hypogaea, cultivar Shitouqi.</title>
        <authorList>
            <person name="Zhuang W."/>
            <person name="Chen H."/>
            <person name="Varshney R."/>
            <person name="Wang D."/>
            <person name="Ming R."/>
        </authorList>
    </citation>
    <scope>NUCLEOTIDE SEQUENCE [LARGE SCALE GENOMIC DNA]</scope>
    <source>
        <tissue evidence="2">Young leaf</tissue>
    </source>
</reference>
<dbReference type="AlphaFoldDB" id="A0A6B9VA41"/>
<dbReference type="EMBL" id="CP031001">
    <property type="protein sequence ID" value="QHN77128.1"/>
    <property type="molecule type" value="Genomic_DNA"/>
</dbReference>
<sequence length="99" mass="11459">MTWLEKEKCNNRRERCCDRQSNWQREKKGMNRTKKERYNEQMRGNLFPPSSLLQLLLSSPPPERAKASPLLQFFTHLCLGFLCSTVIVASDGGRNGICL</sequence>
<name>A0A6B9VA41_ARAHY</name>
<evidence type="ECO:0000313" key="3">
    <source>
        <dbReference type="Proteomes" id="UP000464620"/>
    </source>
</evidence>
<evidence type="ECO:0000313" key="2">
    <source>
        <dbReference type="EMBL" id="QHN77128.1"/>
    </source>
</evidence>
<dbReference type="Proteomes" id="UP000464620">
    <property type="component" value="Chromosome B09"/>
</dbReference>
<proteinExistence type="predicted"/>
<protein>
    <submittedName>
        <fullName evidence="2">Uncharacterized protein</fullName>
    </submittedName>
</protein>
<gene>
    <name evidence="2" type="ORF">DS421_19g649970</name>
</gene>